<dbReference type="RefSeq" id="WP_139940584.1">
    <property type="nucleotide sequence ID" value="NZ_JBHSYP010000027.1"/>
</dbReference>
<protein>
    <submittedName>
        <fullName evidence="4">2Fe-2S iron-sulfur cluster binding domain-containing protein</fullName>
    </submittedName>
</protein>
<dbReference type="InterPro" id="IPR050415">
    <property type="entry name" value="MRET"/>
</dbReference>
<organism evidence="4 5">
    <name type="scientific">Emcibacter nanhaiensis</name>
    <dbReference type="NCBI Taxonomy" id="1505037"/>
    <lineage>
        <taxon>Bacteria</taxon>
        <taxon>Pseudomonadati</taxon>
        <taxon>Pseudomonadota</taxon>
        <taxon>Alphaproteobacteria</taxon>
        <taxon>Emcibacterales</taxon>
        <taxon>Emcibacteraceae</taxon>
        <taxon>Emcibacter</taxon>
    </lineage>
</organism>
<evidence type="ECO:0000313" key="4">
    <source>
        <dbReference type="EMBL" id="TPD60174.1"/>
    </source>
</evidence>
<reference evidence="5" key="1">
    <citation type="submission" date="2019-06" db="EMBL/GenBank/DDBJ databases">
        <title>The complete genome of Emcibacter congregatus ZYLT.</title>
        <authorList>
            <person name="Zhao Z."/>
        </authorList>
    </citation>
    <scope>NUCLEOTIDE SEQUENCE [LARGE SCALE GENOMIC DNA]</scope>
    <source>
        <strain evidence="5">MCCC 1A06723</strain>
    </source>
</reference>
<accession>A0A501PJV4</accession>
<dbReference type="Proteomes" id="UP000319148">
    <property type="component" value="Unassembled WGS sequence"/>
</dbReference>
<comment type="cofactor">
    <cofactor evidence="1">
        <name>[2Fe-2S] cluster</name>
        <dbReference type="ChEBI" id="CHEBI:190135"/>
    </cofactor>
</comment>
<dbReference type="InterPro" id="IPR017938">
    <property type="entry name" value="Riboflavin_synthase-like_b-brl"/>
</dbReference>
<dbReference type="Pfam" id="PF00175">
    <property type="entry name" value="NAD_binding_1"/>
    <property type="match status" value="1"/>
</dbReference>
<dbReference type="InterPro" id="IPR008333">
    <property type="entry name" value="Cbr1-like_FAD-bd_dom"/>
</dbReference>
<evidence type="ECO:0000313" key="5">
    <source>
        <dbReference type="Proteomes" id="UP000319148"/>
    </source>
</evidence>
<name>A0A501PJV4_9PROT</name>
<dbReference type="AlphaFoldDB" id="A0A501PJV4"/>
<dbReference type="PROSITE" id="PS51384">
    <property type="entry name" value="FAD_FR"/>
    <property type="match status" value="1"/>
</dbReference>
<feature type="domain" description="2Fe-2S ferredoxin-type" evidence="2">
    <location>
        <begin position="6"/>
        <end position="99"/>
    </location>
</feature>
<dbReference type="InterPro" id="IPR001709">
    <property type="entry name" value="Flavoprot_Pyr_Nucl_cyt_Rdtase"/>
</dbReference>
<dbReference type="OrthoDB" id="9786134at2"/>
<dbReference type="InterPro" id="IPR036010">
    <property type="entry name" value="2Fe-2S_ferredoxin-like_sf"/>
</dbReference>
<dbReference type="SUPFAM" id="SSF52343">
    <property type="entry name" value="Ferredoxin reductase-like, C-terminal NADP-linked domain"/>
    <property type="match status" value="1"/>
</dbReference>
<proteinExistence type="predicted"/>
<dbReference type="InterPro" id="IPR012675">
    <property type="entry name" value="Beta-grasp_dom_sf"/>
</dbReference>
<dbReference type="PANTHER" id="PTHR47354">
    <property type="entry name" value="NADH OXIDOREDUCTASE HCR"/>
    <property type="match status" value="1"/>
</dbReference>
<sequence length="341" mass="37339">MSGVKHSVTLNFSDGESRRIEVAEDENILDVALDQEVPLLYQCRSGSCAACQAKLVEGSAEMRRDVAASLLKSEQQEGQRLICITTPQSDCTLELDYDSTAGSNQPVRANAFIDAIEWVSRDVVKLSMELADGDWIDFIPGQFIQVKVPGTEQFRSYSFASTPADLPKIELLIRVLEDGVMSSYLRDRARVDDVLEIEGAFGSFFLRDGVKAPHIMIAGGTGLAPMMSMLDVIRVRSGKKPNILLSFGCVDRDGLFYVEELDLRQQWMPTLQNRISVDKGEAEEGILVGNPVSSLASDAIDENAVAYLCGPPGMIEAAQSFLLDAGLKPENIHAEKFVPSE</sequence>
<dbReference type="InterPro" id="IPR001433">
    <property type="entry name" value="OxRdtase_FAD/NAD-bd"/>
</dbReference>
<dbReference type="Pfam" id="PF00970">
    <property type="entry name" value="FAD_binding_6"/>
    <property type="match status" value="1"/>
</dbReference>
<dbReference type="Gene3D" id="2.40.30.10">
    <property type="entry name" value="Translation factors"/>
    <property type="match status" value="1"/>
</dbReference>
<keyword evidence="5" id="KW-1185">Reference proteome</keyword>
<feature type="domain" description="FAD-binding FR-type" evidence="3">
    <location>
        <begin position="106"/>
        <end position="207"/>
    </location>
</feature>
<dbReference type="CDD" id="cd00207">
    <property type="entry name" value="fer2"/>
    <property type="match status" value="1"/>
</dbReference>
<dbReference type="InterPro" id="IPR039261">
    <property type="entry name" value="FNR_nucleotide-bd"/>
</dbReference>
<dbReference type="SUPFAM" id="SSF54292">
    <property type="entry name" value="2Fe-2S ferredoxin-like"/>
    <property type="match status" value="1"/>
</dbReference>
<dbReference type="InterPro" id="IPR017927">
    <property type="entry name" value="FAD-bd_FR_type"/>
</dbReference>
<dbReference type="GO" id="GO:0051537">
    <property type="term" value="F:2 iron, 2 sulfur cluster binding"/>
    <property type="evidence" value="ECO:0007669"/>
    <property type="project" value="InterPro"/>
</dbReference>
<dbReference type="PRINTS" id="PR00371">
    <property type="entry name" value="FPNCR"/>
</dbReference>
<dbReference type="GO" id="GO:0016491">
    <property type="term" value="F:oxidoreductase activity"/>
    <property type="evidence" value="ECO:0007669"/>
    <property type="project" value="InterPro"/>
</dbReference>
<evidence type="ECO:0000259" key="3">
    <source>
        <dbReference type="PROSITE" id="PS51384"/>
    </source>
</evidence>
<dbReference type="EMBL" id="VFIY01000008">
    <property type="protein sequence ID" value="TPD60174.1"/>
    <property type="molecule type" value="Genomic_DNA"/>
</dbReference>
<dbReference type="Gene3D" id="3.10.20.30">
    <property type="match status" value="1"/>
</dbReference>
<dbReference type="Gene3D" id="3.40.50.80">
    <property type="entry name" value="Nucleotide-binding domain of ferredoxin-NADP reductase (FNR) module"/>
    <property type="match status" value="1"/>
</dbReference>
<dbReference type="PRINTS" id="PR00410">
    <property type="entry name" value="PHEHYDRXLASE"/>
</dbReference>
<dbReference type="InterPro" id="IPR006058">
    <property type="entry name" value="2Fe2S_fd_BS"/>
</dbReference>
<gene>
    <name evidence="4" type="ORF">FIV46_08950</name>
</gene>
<dbReference type="PANTHER" id="PTHR47354:SF5">
    <property type="entry name" value="PROTEIN RFBI"/>
    <property type="match status" value="1"/>
</dbReference>
<comment type="caution">
    <text evidence="4">The sequence shown here is derived from an EMBL/GenBank/DDBJ whole genome shotgun (WGS) entry which is preliminary data.</text>
</comment>
<dbReference type="SUPFAM" id="SSF63380">
    <property type="entry name" value="Riboflavin synthase domain-like"/>
    <property type="match status" value="1"/>
</dbReference>
<evidence type="ECO:0000256" key="1">
    <source>
        <dbReference type="ARBA" id="ARBA00034078"/>
    </source>
</evidence>
<dbReference type="InterPro" id="IPR001041">
    <property type="entry name" value="2Fe-2S_ferredoxin-type"/>
</dbReference>
<dbReference type="PROSITE" id="PS51085">
    <property type="entry name" value="2FE2S_FER_2"/>
    <property type="match status" value="1"/>
</dbReference>
<dbReference type="PROSITE" id="PS00197">
    <property type="entry name" value="2FE2S_FER_1"/>
    <property type="match status" value="1"/>
</dbReference>
<evidence type="ECO:0000259" key="2">
    <source>
        <dbReference type="PROSITE" id="PS51085"/>
    </source>
</evidence>
<dbReference type="Pfam" id="PF00111">
    <property type="entry name" value="Fer2"/>
    <property type="match status" value="1"/>
</dbReference>